<dbReference type="GO" id="GO:0030246">
    <property type="term" value="F:carbohydrate binding"/>
    <property type="evidence" value="ECO:0007669"/>
    <property type="project" value="TreeGrafter"/>
</dbReference>
<dbReference type="Proteomes" id="UP000644282">
    <property type="component" value="Unassembled WGS sequence"/>
</dbReference>
<dbReference type="Pfam" id="PF03480">
    <property type="entry name" value="DctP"/>
    <property type="match status" value="1"/>
</dbReference>
<evidence type="ECO:0000256" key="1">
    <source>
        <dbReference type="ARBA" id="ARBA00022729"/>
    </source>
</evidence>
<dbReference type="EMBL" id="JADDXF010000831">
    <property type="protein sequence ID" value="MBE8432585.1"/>
    <property type="molecule type" value="Genomic_DNA"/>
</dbReference>
<reference evidence="2" key="1">
    <citation type="submission" date="2020-10" db="EMBL/GenBank/DDBJ databases">
        <title>New Zealand Leptospira genomics.</title>
        <authorList>
            <person name="Wilkinson D.A."/>
            <person name="Nisa S."/>
            <person name="Moinet M."/>
            <person name="Benschop J."/>
        </authorList>
    </citation>
    <scope>NUCLEOTIDE SEQUENCE</scope>
    <source>
        <strain evidence="2">ESR8</strain>
    </source>
</reference>
<dbReference type="Gene3D" id="3.40.190.170">
    <property type="entry name" value="Bacterial extracellular solute-binding protein, family 7"/>
    <property type="match status" value="1"/>
</dbReference>
<accession>A0AA40WFU3</accession>
<organism evidence="2 3">
    <name type="scientific">Leptospira interrogans serovar Pomona</name>
    <dbReference type="NCBI Taxonomy" id="44276"/>
    <lineage>
        <taxon>Bacteria</taxon>
        <taxon>Pseudomonadati</taxon>
        <taxon>Spirochaetota</taxon>
        <taxon>Spirochaetia</taxon>
        <taxon>Leptospirales</taxon>
        <taxon>Leptospiraceae</taxon>
        <taxon>Leptospira</taxon>
    </lineage>
</organism>
<dbReference type="AlphaFoldDB" id="A0AA40WFU3"/>
<evidence type="ECO:0000313" key="3">
    <source>
        <dbReference type="Proteomes" id="UP000644282"/>
    </source>
</evidence>
<evidence type="ECO:0000313" key="2">
    <source>
        <dbReference type="EMBL" id="MBE8432585.1"/>
    </source>
</evidence>
<proteinExistence type="predicted"/>
<dbReference type="InterPro" id="IPR038404">
    <property type="entry name" value="TRAP_DctP_sf"/>
</dbReference>
<feature type="non-terminal residue" evidence="2">
    <location>
        <position position="154"/>
    </location>
</feature>
<dbReference type="NCBIfam" id="NF037995">
    <property type="entry name" value="TRAP_S1"/>
    <property type="match status" value="1"/>
</dbReference>
<name>A0AA40WFU3_LEPIR</name>
<dbReference type="InterPro" id="IPR018389">
    <property type="entry name" value="DctP_fam"/>
</dbReference>
<protein>
    <submittedName>
        <fullName evidence="2">TRAP transporter substrate-binding protein DctP</fullName>
    </submittedName>
</protein>
<keyword evidence="1" id="KW-0732">Signal</keyword>
<dbReference type="GO" id="GO:0055085">
    <property type="term" value="P:transmembrane transport"/>
    <property type="evidence" value="ECO:0007669"/>
    <property type="project" value="InterPro"/>
</dbReference>
<dbReference type="PANTHER" id="PTHR33376">
    <property type="match status" value="1"/>
</dbReference>
<comment type="caution">
    <text evidence="2">The sequence shown here is derived from an EMBL/GenBank/DDBJ whole genome shotgun (WGS) entry which is preliminary data.</text>
</comment>
<feature type="non-terminal residue" evidence="2">
    <location>
        <position position="1"/>
    </location>
</feature>
<gene>
    <name evidence="2" type="primary">dctP</name>
    <name evidence="2" type="ORF">IQB77_23205</name>
</gene>
<dbReference type="PANTHER" id="PTHR33376:SF2">
    <property type="entry name" value="DICARBOXYLATE-BINDING PERIPLASMIC PROTEIN"/>
    <property type="match status" value="1"/>
</dbReference>
<sequence length="154" mass="17046">LELMNSGALQMVKVNAASLESFGPEYGVFSLPFLFRDRDHYYNVRKRDLGKRILASTESKGFVGLTWYDGGARSFYAGKPITQPDDLVGMKIRVQQSPSAIVMVKALGGVPTPMAQGELYTELHQGVVEGGLNHPVFYADIRHAELAKFHSRDV</sequence>